<dbReference type="GO" id="GO:0004709">
    <property type="term" value="F:MAP kinase kinase kinase activity"/>
    <property type="evidence" value="ECO:0007669"/>
    <property type="project" value="TreeGrafter"/>
</dbReference>
<proteinExistence type="predicted"/>
<evidence type="ECO:0000259" key="7">
    <source>
        <dbReference type="PROSITE" id="PS50011"/>
    </source>
</evidence>
<keyword evidence="3" id="KW-0547">Nucleotide-binding</keyword>
<evidence type="ECO:0000313" key="9">
    <source>
        <dbReference type="Proteomes" id="UP000615446"/>
    </source>
</evidence>
<keyword evidence="5" id="KW-0067">ATP-binding</keyword>
<dbReference type="InterPro" id="IPR001245">
    <property type="entry name" value="Ser-Thr/Tyr_kinase_cat_dom"/>
</dbReference>
<comment type="caution">
    <text evidence="8">The sequence shown here is derived from an EMBL/GenBank/DDBJ whole genome shotgun (WGS) entry which is preliminary data.</text>
</comment>
<evidence type="ECO:0000256" key="4">
    <source>
        <dbReference type="ARBA" id="ARBA00022777"/>
    </source>
</evidence>
<name>A0A8H3LCH2_9GLOM</name>
<dbReference type="Proteomes" id="UP000615446">
    <property type="component" value="Unassembled WGS sequence"/>
</dbReference>
<reference evidence="8" key="1">
    <citation type="submission" date="2019-10" db="EMBL/GenBank/DDBJ databases">
        <title>Conservation and host-specific expression of non-tandemly repeated heterogenous ribosome RNA gene in arbuscular mycorrhizal fungi.</title>
        <authorList>
            <person name="Maeda T."/>
            <person name="Kobayashi Y."/>
            <person name="Nakagawa T."/>
            <person name="Ezawa T."/>
            <person name="Yamaguchi K."/>
            <person name="Bino T."/>
            <person name="Nishimoto Y."/>
            <person name="Shigenobu S."/>
            <person name="Kawaguchi M."/>
        </authorList>
    </citation>
    <scope>NUCLEOTIDE SEQUENCE</scope>
    <source>
        <strain evidence="8">HR1</strain>
    </source>
</reference>
<protein>
    <submittedName>
        <fullName evidence="8">Kinase-like domain-containing protein</fullName>
    </submittedName>
</protein>
<dbReference type="PROSITE" id="PS50011">
    <property type="entry name" value="PROTEIN_KINASE_DOM"/>
    <property type="match status" value="1"/>
</dbReference>
<feature type="region of interest" description="Disordered" evidence="6">
    <location>
        <begin position="377"/>
        <end position="396"/>
    </location>
</feature>
<dbReference type="GO" id="GO:0006955">
    <property type="term" value="P:immune response"/>
    <property type="evidence" value="ECO:0007669"/>
    <property type="project" value="TreeGrafter"/>
</dbReference>
<dbReference type="GO" id="GO:0007254">
    <property type="term" value="P:JNK cascade"/>
    <property type="evidence" value="ECO:0007669"/>
    <property type="project" value="TreeGrafter"/>
</dbReference>
<dbReference type="PANTHER" id="PTHR46716:SF1">
    <property type="entry name" value="MITOGEN-ACTIVATED PROTEIN KINASE KINASE KINASE 7"/>
    <property type="match status" value="1"/>
</dbReference>
<dbReference type="InterPro" id="IPR000719">
    <property type="entry name" value="Prot_kinase_dom"/>
</dbReference>
<dbReference type="OrthoDB" id="339325at2759"/>
<dbReference type="GO" id="GO:0005524">
    <property type="term" value="F:ATP binding"/>
    <property type="evidence" value="ECO:0007669"/>
    <property type="project" value="UniProtKB-KW"/>
</dbReference>
<dbReference type="PANTHER" id="PTHR46716">
    <property type="entry name" value="MITOGEN-ACTIVATED PROTEIN KINASE KINASE KINASE 7"/>
    <property type="match status" value="1"/>
</dbReference>
<gene>
    <name evidence="8" type="ORF">RCL2_001131700</name>
</gene>
<feature type="compositionally biased region" description="Low complexity" evidence="6">
    <location>
        <begin position="380"/>
        <end position="396"/>
    </location>
</feature>
<dbReference type="SUPFAM" id="SSF56112">
    <property type="entry name" value="Protein kinase-like (PK-like)"/>
    <property type="match status" value="1"/>
</dbReference>
<evidence type="ECO:0000313" key="8">
    <source>
        <dbReference type="EMBL" id="GES84191.1"/>
    </source>
</evidence>
<evidence type="ECO:0000256" key="6">
    <source>
        <dbReference type="SAM" id="MobiDB-lite"/>
    </source>
</evidence>
<evidence type="ECO:0000256" key="2">
    <source>
        <dbReference type="ARBA" id="ARBA00022679"/>
    </source>
</evidence>
<evidence type="ECO:0000256" key="5">
    <source>
        <dbReference type="ARBA" id="ARBA00022840"/>
    </source>
</evidence>
<dbReference type="InterPro" id="IPR011009">
    <property type="entry name" value="Kinase-like_dom_sf"/>
</dbReference>
<dbReference type="AlphaFoldDB" id="A0A8H3LCH2"/>
<accession>A0A8H3LCH2</accession>
<feature type="domain" description="Protein kinase" evidence="7">
    <location>
        <begin position="1"/>
        <end position="289"/>
    </location>
</feature>
<evidence type="ECO:0000256" key="3">
    <source>
        <dbReference type="ARBA" id="ARBA00022741"/>
    </source>
</evidence>
<keyword evidence="4 8" id="KW-0418">Kinase</keyword>
<dbReference type="EMBL" id="BLAL01000079">
    <property type="protein sequence ID" value="GES84191.1"/>
    <property type="molecule type" value="Genomic_DNA"/>
</dbReference>
<dbReference type="Pfam" id="PF07714">
    <property type="entry name" value="PK_Tyr_Ser-Thr"/>
    <property type="match status" value="1"/>
</dbReference>
<organism evidence="8 9">
    <name type="scientific">Rhizophagus clarus</name>
    <dbReference type="NCBI Taxonomy" id="94130"/>
    <lineage>
        <taxon>Eukaryota</taxon>
        <taxon>Fungi</taxon>
        <taxon>Fungi incertae sedis</taxon>
        <taxon>Mucoromycota</taxon>
        <taxon>Glomeromycotina</taxon>
        <taxon>Glomeromycetes</taxon>
        <taxon>Glomerales</taxon>
        <taxon>Glomeraceae</taxon>
        <taxon>Rhizophagus</taxon>
    </lineage>
</organism>
<sequence length="396" mass="45702">MNFTSNIHSQEAKIYEFRKITINDDTTLNKDEQIDAIRILSKRYDYDKIINNEGKTRICESCKKQHYFASIVLRSYLEAKFSEWTSGNDDIDNLIKKCQLESTGPNKIIEWIPYNNLENMKYLTEERHGSEKVIVKRLENVKNANRSWFDEAKLHLTISNKWVGIVQSFGPTQDPSDESYDLGFCGPPDKPIKSIYGNLPYIAPEVINGKEYTYASDIYSIGMLMWEISSGRPPFSNFENDYFLVTRIFNGMRPNIIPNTPSGYKEIMIQCWDADPLKRPNINILHETIMNLYKSSIINDSGDDKNSKKYLSFIPFMFTSSSSKTSRKTNYTSYRTSMSKIYQFMNLPEPKNATEVEQEAFHSKPYDFNVASDIIKYGGNSKNNTSKDNTSSSENT</sequence>
<evidence type="ECO:0000256" key="1">
    <source>
        <dbReference type="ARBA" id="ARBA00022527"/>
    </source>
</evidence>
<keyword evidence="2" id="KW-0808">Transferase</keyword>
<dbReference type="Gene3D" id="1.10.510.10">
    <property type="entry name" value="Transferase(Phosphotransferase) domain 1"/>
    <property type="match status" value="1"/>
</dbReference>
<keyword evidence="1" id="KW-0723">Serine/threonine-protein kinase</keyword>